<accession>A0A430AMU2</accession>
<dbReference type="Proteomes" id="UP000287605">
    <property type="component" value="Unassembled WGS sequence"/>
</dbReference>
<comment type="caution">
    <text evidence="1">The sequence shown here is derived from an EMBL/GenBank/DDBJ whole genome shotgun (WGS) entry which is preliminary data.</text>
</comment>
<evidence type="ECO:0000313" key="2">
    <source>
        <dbReference type="Proteomes" id="UP000287605"/>
    </source>
</evidence>
<organism evidence="1 2">
    <name type="scientific">Vagococcus elongatus</name>
    <dbReference type="NCBI Taxonomy" id="180344"/>
    <lineage>
        <taxon>Bacteria</taxon>
        <taxon>Bacillati</taxon>
        <taxon>Bacillota</taxon>
        <taxon>Bacilli</taxon>
        <taxon>Lactobacillales</taxon>
        <taxon>Enterococcaceae</taxon>
        <taxon>Vagococcus</taxon>
    </lineage>
</organism>
<keyword evidence="2" id="KW-1185">Reference proteome</keyword>
<dbReference type="EMBL" id="NGKA01000021">
    <property type="protein sequence ID" value="RSU09438.1"/>
    <property type="molecule type" value="Genomic_DNA"/>
</dbReference>
<reference evidence="1 2" key="1">
    <citation type="submission" date="2017-05" db="EMBL/GenBank/DDBJ databases">
        <title>Vagococcus spp. assemblies.</title>
        <authorList>
            <person name="Gulvik C.A."/>
        </authorList>
    </citation>
    <scope>NUCLEOTIDE SEQUENCE [LARGE SCALE GENOMIC DNA]</scope>
    <source>
        <strain evidence="1 2">CCUG 51432</strain>
    </source>
</reference>
<sequence length="68" mass="8231">MSATVLRKLVHIRKWCKKDTSLIKVEKIKTIDHVRKDGRIFFWYWESNRPRKRACLPGGEDIMIKQKF</sequence>
<name>A0A430AMU2_9ENTE</name>
<gene>
    <name evidence="1" type="ORF">CBF29_11340</name>
</gene>
<protein>
    <submittedName>
        <fullName evidence="1">Uncharacterized protein</fullName>
    </submittedName>
</protein>
<proteinExistence type="predicted"/>
<evidence type="ECO:0000313" key="1">
    <source>
        <dbReference type="EMBL" id="RSU09438.1"/>
    </source>
</evidence>
<dbReference type="AlphaFoldDB" id="A0A430AMU2"/>